<keyword evidence="1" id="KW-0472">Membrane</keyword>
<keyword evidence="4" id="KW-1185">Reference proteome</keyword>
<dbReference type="EMBL" id="CP129013">
    <property type="protein sequence ID" value="WLR43104.1"/>
    <property type="molecule type" value="Genomic_DNA"/>
</dbReference>
<organism evidence="3 4">
    <name type="scientific">Bacillus carboniphilus</name>
    <dbReference type="NCBI Taxonomy" id="86663"/>
    <lineage>
        <taxon>Bacteria</taxon>
        <taxon>Bacillati</taxon>
        <taxon>Bacillota</taxon>
        <taxon>Bacilli</taxon>
        <taxon>Bacillales</taxon>
        <taxon>Bacillaceae</taxon>
        <taxon>Bacillus</taxon>
    </lineage>
</organism>
<evidence type="ECO:0000256" key="1">
    <source>
        <dbReference type="SAM" id="Phobius"/>
    </source>
</evidence>
<dbReference type="Proteomes" id="UP001197974">
    <property type="component" value="Chromosome"/>
</dbReference>
<dbReference type="InterPro" id="IPR024449">
    <property type="entry name" value="Anti-sigma_RsgI_N"/>
</dbReference>
<reference evidence="3 4" key="1">
    <citation type="submission" date="2023-06" db="EMBL/GenBank/DDBJ databases">
        <title>Five Gram-positive bacteria isolated from mangrove sediments in Shenzhen, Guangdong, China.</title>
        <authorList>
            <person name="Yu S."/>
            <person name="Zheng W."/>
            <person name="Huang Y."/>
        </authorList>
    </citation>
    <scope>NUCLEOTIDE SEQUENCE [LARGE SCALE GENOMIC DNA]</scope>
    <source>
        <strain evidence="3 4">SaN35-3</strain>
    </source>
</reference>
<evidence type="ECO:0000259" key="2">
    <source>
        <dbReference type="PROSITE" id="PS51849"/>
    </source>
</evidence>
<evidence type="ECO:0000313" key="3">
    <source>
        <dbReference type="EMBL" id="WLR43104.1"/>
    </source>
</evidence>
<gene>
    <name evidence="3" type="ORF">LC087_02540</name>
</gene>
<dbReference type="RefSeq" id="WP_226538927.1">
    <property type="nucleotide sequence ID" value="NZ_CP129013.1"/>
</dbReference>
<feature type="transmembrane region" description="Helical" evidence="1">
    <location>
        <begin position="49"/>
        <end position="69"/>
    </location>
</feature>
<keyword evidence="1" id="KW-0812">Transmembrane</keyword>
<feature type="domain" description="RsgI N-terminal anti-sigma" evidence="2">
    <location>
        <begin position="2"/>
        <end position="50"/>
    </location>
</feature>
<accession>A0ABY9JUM0</accession>
<evidence type="ECO:0000313" key="4">
    <source>
        <dbReference type="Proteomes" id="UP001197974"/>
    </source>
</evidence>
<keyword evidence="1" id="KW-1133">Transmembrane helix</keyword>
<proteinExistence type="predicted"/>
<dbReference type="PROSITE" id="PS51849">
    <property type="entry name" value="RSGI_N"/>
    <property type="match status" value="1"/>
</dbReference>
<sequence length="70" mass="8504">MRKGIVVEMSKKEVILLTREGQFLKRKIEKRSYRLGEEVDILNEKWKPFYFLIISIFLFIFVFLGEMVLF</sequence>
<name>A0ABY9JUM0_9BACI</name>
<protein>
    <submittedName>
        <fullName evidence="3">Anti-sigma factor domain-containing protein</fullName>
    </submittedName>
</protein>
<dbReference type="Pfam" id="PF12791">
    <property type="entry name" value="RsgI_N"/>
    <property type="match status" value="1"/>
</dbReference>